<keyword evidence="4" id="KW-1185">Reference proteome</keyword>
<evidence type="ECO:0000256" key="1">
    <source>
        <dbReference type="SAM" id="MobiDB-lite"/>
    </source>
</evidence>
<feature type="transmembrane region" description="Helical" evidence="2">
    <location>
        <begin position="90"/>
        <end position="110"/>
    </location>
</feature>
<gene>
    <name evidence="3" type="ORF">VSQ78_10455</name>
</gene>
<evidence type="ECO:0000256" key="2">
    <source>
        <dbReference type="SAM" id="Phobius"/>
    </source>
</evidence>
<keyword evidence="2" id="KW-0812">Transmembrane</keyword>
<evidence type="ECO:0000313" key="4">
    <source>
        <dbReference type="Proteomes" id="UP001585053"/>
    </source>
</evidence>
<keyword evidence="2" id="KW-1133">Transmembrane helix</keyword>
<dbReference type="EMBL" id="JAYMRS010000003">
    <property type="protein sequence ID" value="MFB8768122.1"/>
    <property type="molecule type" value="Genomic_DNA"/>
</dbReference>
<organism evidence="3 4">
    <name type="scientific">Nocardiopsis alba</name>
    <dbReference type="NCBI Taxonomy" id="53437"/>
    <lineage>
        <taxon>Bacteria</taxon>
        <taxon>Bacillati</taxon>
        <taxon>Actinomycetota</taxon>
        <taxon>Actinomycetes</taxon>
        <taxon>Streptosporangiales</taxon>
        <taxon>Nocardiopsidaceae</taxon>
        <taxon>Nocardiopsis</taxon>
    </lineage>
</organism>
<sequence>MRGGRRHEEPKSAEAGDRETSFPRTPAEVIETVVEGTRRTPPRPSEEIDPALVWEGHRPTDDEQDRRGHIRGFQRQGGSLAPSSGHRGRAASWVGVALAFIGFALGGLGIVLGGSVVLLVIGAVLMVIALVVAVSCDILSDVVLDPPRDEPEEPHQTPLHRIKRSADAYRA</sequence>
<evidence type="ECO:0000313" key="3">
    <source>
        <dbReference type="EMBL" id="MFB8768122.1"/>
    </source>
</evidence>
<proteinExistence type="predicted"/>
<evidence type="ECO:0008006" key="5">
    <source>
        <dbReference type="Google" id="ProtNLM"/>
    </source>
</evidence>
<accession>A0ABV5DU69</accession>
<comment type="caution">
    <text evidence="3">The sequence shown here is derived from an EMBL/GenBank/DDBJ whole genome shotgun (WGS) entry which is preliminary data.</text>
</comment>
<feature type="region of interest" description="Disordered" evidence="1">
    <location>
        <begin position="1"/>
        <end position="48"/>
    </location>
</feature>
<keyword evidence="2" id="KW-0472">Membrane</keyword>
<reference evidence="3 4" key="1">
    <citation type="submission" date="2024-01" db="EMBL/GenBank/DDBJ databases">
        <title>Genome mining of biosynthetic gene clusters to explore secondary metabolites of Streptomyces sp.</title>
        <authorList>
            <person name="Baig A."/>
            <person name="Ajitkumar Shintre N."/>
            <person name="Kumar H."/>
            <person name="Anbarasu A."/>
            <person name="Ramaiah S."/>
        </authorList>
    </citation>
    <scope>NUCLEOTIDE SEQUENCE [LARGE SCALE GENOMIC DNA]</scope>
    <source>
        <strain evidence="3 4">A01</strain>
    </source>
</reference>
<protein>
    <recommendedName>
        <fullName evidence="5">DUF3040 domain-containing protein</fullName>
    </recommendedName>
</protein>
<feature type="compositionally biased region" description="Basic and acidic residues" evidence="1">
    <location>
        <begin position="1"/>
        <end position="21"/>
    </location>
</feature>
<feature type="transmembrane region" description="Helical" evidence="2">
    <location>
        <begin position="116"/>
        <end position="139"/>
    </location>
</feature>
<dbReference type="RefSeq" id="WP_237449924.1">
    <property type="nucleotide sequence ID" value="NZ_JAYMRS010000003.1"/>
</dbReference>
<name>A0ABV5DU69_9ACTN</name>
<feature type="region of interest" description="Disordered" evidence="1">
    <location>
        <begin position="148"/>
        <end position="171"/>
    </location>
</feature>
<dbReference type="Proteomes" id="UP001585053">
    <property type="component" value="Unassembled WGS sequence"/>
</dbReference>